<accession>A0A382Z0R9</accession>
<dbReference type="EMBL" id="UINC01179581">
    <property type="protein sequence ID" value="SVD88328.1"/>
    <property type="molecule type" value="Genomic_DNA"/>
</dbReference>
<dbReference type="AlphaFoldDB" id="A0A382Z0R9"/>
<name>A0A382Z0R9_9ZZZZ</name>
<organism evidence="1">
    <name type="scientific">marine metagenome</name>
    <dbReference type="NCBI Taxonomy" id="408172"/>
    <lineage>
        <taxon>unclassified sequences</taxon>
        <taxon>metagenomes</taxon>
        <taxon>ecological metagenomes</taxon>
    </lineage>
</organism>
<feature type="non-terminal residue" evidence="1">
    <location>
        <position position="1"/>
    </location>
</feature>
<reference evidence="1" key="1">
    <citation type="submission" date="2018-05" db="EMBL/GenBank/DDBJ databases">
        <authorList>
            <person name="Lanie J.A."/>
            <person name="Ng W.-L."/>
            <person name="Kazmierczak K.M."/>
            <person name="Andrzejewski T.M."/>
            <person name="Davidsen T.M."/>
            <person name="Wayne K.J."/>
            <person name="Tettelin H."/>
            <person name="Glass J.I."/>
            <person name="Rusch D."/>
            <person name="Podicherti R."/>
            <person name="Tsui H.-C.T."/>
            <person name="Winkler M.E."/>
        </authorList>
    </citation>
    <scope>NUCLEOTIDE SEQUENCE</scope>
</reference>
<gene>
    <name evidence="1" type="ORF">METZ01_LOCUS441182</name>
</gene>
<sequence>YVYKTQFWGENLLVCSREGLQIITIEQ</sequence>
<evidence type="ECO:0000313" key="1">
    <source>
        <dbReference type="EMBL" id="SVD88328.1"/>
    </source>
</evidence>
<proteinExistence type="predicted"/>
<protein>
    <submittedName>
        <fullName evidence="1">Uncharacterized protein</fullName>
    </submittedName>
</protein>